<proteinExistence type="predicted"/>
<dbReference type="PANTHER" id="PTHR33929">
    <property type="entry name" value="MEMBRANE-ASSOCIATED KINASE REGULATOR 2-RELATED"/>
    <property type="match status" value="1"/>
</dbReference>
<name>A0ABD3DXR8_9LAMI</name>
<feature type="compositionally biased region" description="Low complexity" evidence="1">
    <location>
        <begin position="18"/>
        <end position="28"/>
    </location>
</feature>
<dbReference type="Proteomes" id="UP001632038">
    <property type="component" value="Unassembled WGS sequence"/>
</dbReference>
<sequence>MEPFTLLNYRHTGGGGSTATTFAGNSTFIPNPNSGDDEDGPYFDLDFPIARDKEKSEERGEAGDEKIKGSLFSLFARDNNNNNLQESERNWASDEGILTKEVMQKYLKMLKPLYVRVSSRYIEKMKSLGQMSFPGGDSPPCKAVASNVRTYLKQGSYNSINLQAGLKVVRKHLGKNWWPSDTVAAEVPPGKMVGSNRRDGSLLQLEDGIQGAILHCKRSFDSCRG</sequence>
<keyword evidence="3" id="KW-1185">Reference proteome</keyword>
<dbReference type="PANTHER" id="PTHR33929:SF1">
    <property type="entry name" value="MEMBRANE-ASSOCIATED KINASE REGULATOR 2-RELATED"/>
    <property type="match status" value="1"/>
</dbReference>
<evidence type="ECO:0000256" key="1">
    <source>
        <dbReference type="SAM" id="MobiDB-lite"/>
    </source>
</evidence>
<feature type="region of interest" description="Disordered" evidence="1">
    <location>
        <begin position="15"/>
        <end position="43"/>
    </location>
</feature>
<organism evidence="2 3">
    <name type="scientific">Castilleja foliolosa</name>
    <dbReference type="NCBI Taxonomy" id="1961234"/>
    <lineage>
        <taxon>Eukaryota</taxon>
        <taxon>Viridiplantae</taxon>
        <taxon>Streptophyta</taxon>
        <taxon>Embryophyta</taxon>
        <taxon>Tracheophyta</taxon>
        <taxon>Spermatophyta</taxon>
        <taxon>Magnoliopsida</taxon>
        <taxon>eudicotyledons</taxon>
        <taxon>Gunneridae</taxon>
        <taxon>Pentapetalae</taxon>
        <taxon>asterids</taxon>
        <taxon>lamiids</taxon>
        <taxon>Lamiales</taxon>
        <taxon>Orobanchaceae</taxon>
        <taxon>Pedicularideae</taxon>
        <taxon>Castillejinae</taxon>
        <taxon>Castilleja</taxon>
    </lineage>
</organism>
<evidence type="ECO:0000313" key="2">
    <source>
        <dbReference type="EMBL" id="KAL3645655.1"/>
    </source>
</evidence>
<dbReference type="InterPro" id="IPR039619">
    <property type="entry name" value="MAKR2/5"/>
</dbReference>
<evidence type="ECO:0000313" key="3">
    <source>
        <dbReference type="Proteomes" id="UP001632038"/>
    </source>
</evidence>
<gene>
    <name evidence="2" type="ORF">CASFOL_010835</name>
</gene>
<accession>A0ABD3DXR8</accession>
<reference evidence="3" key="1">
    <citation type="journal article" date="2024" name="IScience">
        <title>Strigolactones Initiate the Formation of Haustorium-like Structures in Castilleja.</title>
        <authorList>
            <person name="Buerger M."/>
            <person name="Peterson D."/>
            <person name="Chory J."/>
        </authorList>
    </citation>
    <scope>NUCLEOTIDE SEQUENCE [LARGE SCALE GENOMIC DNA]</scope>
</reference>
<dbReference type="EMBL" id="JAVIJP010000013">
    <property type="protein sequence ID" value="KAL3645655.1"/>
    <property type="molecule type" value="Genomic_DNA"/>
</dbReference>
<comment type="caution">
    <text evidence="2">The sequence shown here is derived from an EMBL/GenBank/DDBJ whole genome shotgun (WGS) entry which is preliminary data.</text>
</comment>
<protein>
    <submittedName>
        <fullName evidence="2">Uncharacterized protein</fullName>
    </submittedName>
</protein>
<dbReference type="AlphaFoldDB" id="A0ABD3DXR8"/>